<evidence type="ECO:0008006" key="4">
    <source>
        <dbReference type="Google" id="ProtNLM"/>
    </source>
</evidence>
<proteinExistence type="predicted"/>
<keyword evidence="3" id="KW-1185">Reference proteome</keyword>
<dbReference type="RefSeq" id="WP_005950543.1">
    <property type="nucleotide sequence ID" value="NZ_CP028103.1"/>
</dbReference>
<dbReference type="Proteomes" id="UP000241238">
    <property type="component" value="Chromosome"/>
</dbReference>
<organism evidence="2 3">
    <name type="scientific">Fusobacterium varium ATCC 27725</name>
    <dbReference type="NCBI Taxonomy" id="469618"/>
    <lineage>
        <taxon>Bacteria</taxon>
        <taxon>Fusobacteriati</taxon>
        <taxon>Fusobacteriota</taxon>
        <taxon>Fusobacteriia</taxon>
        <taxon>Fusobacteriales</taxon>
        <taxon>Fusobacteriaceae</taxon>
        <taxon>Fusobacterium</taxon>
    </lineage>
</organism>
<feature type="signal peptide" evidence="1">
    <location>
        <begin position="1"/>
        <end position="23"/>
    </location>
</feature>
<feature type="chain" id="PRO_5047354812" description="DUF4412 domain-containing protein" evidence="1">
    <location>
        <begin position="24"/>
        <end position="200"/>
    </location>
</feature>
<dbReference type="GeneID" id="77469017"/>
<sequence>MKKIQLLLTTIFTFMFFMTNINAAGKAEKYMKQFEGKDFMMHFIMHNTINKKPSKSDVTLANKGKKQVTKMTYEGKPVRILMEEKKIYMIVDQDKMAMDLNMIGINPSTLKQPDYVGIKITSSGTDTVMGKKLPYEEMDVKNGGKIRYYFEGEKLAYITGKNLGNDFIMEILECSSNAPASLFEIPKGYRVMDGIKSLGL</sequence>
<evidence type="ECO:0000313" key="2">
    <source>
        <dbReference type="EMBL" id="AVQ32191.1"/>
    </source>
</evidence>
<dbReference type="EMBL" id="CP028103">
    <property type="protein sequence ID" value="AVQ32191.1"/>
    <property type="molecule type" value="Genomic_DNA"/>
</dbReference>
<reference evidence="3" key="1">
    <citation type="journal article" date="2018" name="MSphere">
        <title>Fusobacterium Genomics Using MinION and Illumina Sequencing Enables Genome Completion and Correction.</title>
        <authorList>
            <person name="Todd S.M."/>
            <person name="Settlage R.E."/>
            <person name="Lahmers K.K."/>
            <person name="Slade D.J."/>
        </authorList>
    </citation>
    <scope>NUCLEOTIDE SEQUENCE [LARGE SCALE GENOMIC DNA]</scope>
    <source>
        <strain evidence="3">ATCC 27725</strain>
    </source>
</reference>
<evidence type="ECO:0000256" key="1">
    <source>
        <dbReference type="SAM" id="SignalP"/>
    </source>
</evidence>
<keyword evidence="1" id="KW-0732">Signal</keyword>
<name>A0ABM6U716_FUSVA</name>
<accession>A0ABM6U716</accession>
<gene>
    <name evidence="2" type="ORF">C4N18_13505</name>
</gene>
<protein>
    <recommendedName>
        <fullName evidence="4">DUF4412 domain-containing protein</fullName>
    </recommendedName>
</protein>
<evidence type="ECO:0000313" key="3">
    <source>
        <dbReference type="Proteomes" id="UP000241238"/>
    </source>
</evidence>